<dbReference type="AlphaFoldDB" id="A0AAE1HI32"/>
<reference evidence="1" key="1">
    <citation type="submission" date="2021-07" db="EMBL/GenBank/DDBJ databases">
        <authorList>
            <person name="Catto M.A."/>
            <person name="Jacobson A."/>
            <person name="Kennedy G."/>
            <person name="Labadie P."/>
            <person name="Hunt B.G."/>
            <person name="Srinivasan R."/>
        </authorList>
    </citation>
    <scope>NUCLEOTIDE SEQUENCE</scope>
    <source>
        <strain evidence="1">PL_HMW_Pooled</strain>
        <tissue evidence="1">Head</tissue>
    </source>
</reference>
<dbReference type="PANTHER" id="PTHR47018">
    <property type="entry name" value="CXC DOMAIN-CONTAINING PROTEIN-RELATED"/>
    <property type="match status" value="1"/>
</dbReference>
<comment type="caution">
    <text evidence="1">The sequence shown here is derived from an EMBL/GenBank/DDBJ whole genome shotgun (WGS) entry which is preliminary data.</text>
</comment>
<accession>A0AAE1HI32</accession>
<proteinExistence type="predicted"/>
<sequence>MEGSGLEELWQCVYAKNAVPKMVSGHSYARALRGHLLAQTALVHLLFDETEAELDDATRQEASAFAGQLQANEVTLEDAARHPTVSLVREKLQATIARLSQSRTARFWLNYVEMVQIMRLFLRAERCGDWFLTLQCTKKMLPYFFAAGHLNYFKACNAYLQQMQAAEKAMPFDEFRCFAGGSFTIRSENKFWAGVWTDMIIEQRLMRFLKGNEGITRGRGNSDKIIARLVQALLVTSKFIAATEVFTGARIMASEQHVELRLKRQQCDREHLEKFVCWLSQHNPFADRPADKLVSVSTGIIGDSHTNCDLAFEVGMSELQKCEGTPFSKLTLRHSAKVRTFSAVGITSKANAPALRVKPDQLFHRILCRINA</sequence>
<keyword evidence="2" id="KW-1185">Reference proteome</keyword>
<evidence type="ECO:0000313" key="1">
    <source>
        <dbReference type="EMBL" id="KAK3921598.1"/>
    </source>
</evidence>
<name>A0AAE1HI32_9NEOP</name>
<dbReference type="EMBL" id="JAHWGI010001040">
    <property type="protein sequence ID" value="KAK3921598.1"/>
    <property type="molecule type" value="Genomic_DNA"/>
</dbReference>
<dbReference type="Proteomes" id="UP001219518">
    <property type="component" value="Unassembled WGS sequence"/>
</dbReference>
<reference evidence="1" key="2">
    <citation type="journal article" date="2023" name="BMC Genomics">
        <title>Pest status, molecular evolution, and epigenetic factors derived from the genome assembly of Frankliniella fusca, a thysanopteran phytovirus vector.</title>
        <authorList>
            <person name="Catto M.A."/>
            <person name="Labadie P.E."/>
            <person name="Jacobson A.L."/>
            <person name="Kennedy G.G."/>
            <person name="Srinivasan R."/>
            <person name="Hunt B.G."/>
        </authorList>
    </citation>
    <scope>NUCLEOTIDE SEQUENCE</scope>
    <source>
        <strain evidence="1">PL_HMW_Pooled</strain>
    </source>
</reference>
<dbReference type="PANTHER" id="PTHR47018:SF3">
    <property type="entry name" value="MYCBP-ASSOCIATED PROTEIN"/>
    <property type="match status" value="1"/>
</dbReference>
<protein>
    <submittedName>
        <fullName evidence="1">Fructose-1,6-bisphosphatase class 1 2</fullName>
    </submittedName>
</protein>
<evidence type="ECO:0000313" key="2">
    <source>
        <dbReference type="Proteomes" id="UP001219518"/>
    </source>
</evidence>
<gene>
    <name evidence="1" type="ORF">KUF71_010770</name>
</gene>
<organism evidence="1 2">
    <name type="scientific">Frankliniella fusca</name>
    <dbReference type="NCBI Taxonomy" id="407009"/>
    <lineage>
        <taxon>Eukaryota</taxon>
        <taxon>Metazoa</taxon>
        <taxon>Ecdysozoa</taxon>
        <taxon>Arthropoda</taxon>
        <taxon>Hexapoda</taxon>
        <taxon>Insecta</taxon>
        <taxon>Pterygota</taxon>
        <taxon>Neoptera</taxon>
        <taxon>Paraneoptera</taxon>
        <taxon>Thysanoptera</taxon>
        <taxon>Terebrantia</taxon>
        <taxon>Thripoidea</taxon>
        <taxon>Thripidae</taxon>
        <taxon>Frankliniella</taxon>
    </lineage>
</organism>